<keyword evidence="1" id="KW-0812">Transmembrane</keyword>
<gene>
    <name evidence="2" type="ORF">H8B06_06030</name>
</gene>
<feature type="transmembrane region" description="Helical" evidence="1">
    <location>
        <begin position="42"/>
        <end position="61"/>
    </location>
</feature>
<keyword evidence="1" id="KW-0472">Membrane</keyword>
<organism evidence="2 3">
    <name type="scientific">Sphingobacterium micropteri</name>
    <dbReference type="NCBI Taxonomy" id="2763501"/>
    <lineage>
        <taxon>Bacteria</taxon>
        <taxon>Pseudomonadati</taxon>
        <taxon>Bacteroidota</taxon>
        <taxon>Sphingobacteriia</taxon>
        <taxon>Sphingobacteriales</taxon>
        <taxon>Sphingobacteriaceae</taxon>
        <taxon>Sphingobacterium</taxon>
    </lineage>
</organism>
<feature type="transmembrane region" description="Helical" evidence="1">
    <location>
        <begin position="12"/>
        <end position="30"/>
    </location>
</feature>
<evidence type="ECO:0000313" key="3">
    <source>
        <dbReference type="Proteomes" id="UP000602759"/>
    </source>
</evidence>
<sequence>MNNENFKLVLPGLLITVGICGVVLFGNYIIPEKHQFSPEIWGTVTAWMMYGVAIVTVVFLYKTLRSQQEVQKTQNELFRIESLRFQESIRPKLKYSVFTDKLVPGDSN</sequence>
<accession>A0ABR7YMC9</accession>
<dbReference type="RefSeq" id="WP_190993407.1">
    <property type="nucleotide sequence ID" value="NZ_JACOIK010000004.1"/>
</dbReference>
<name>A0ABR7YMC9_9SPHI</name>
<dbReference type="Proteomes" id="UP000602759">
    <property type="component" value="Unassembled WGS sequence"/>
</dbReference>
<keyword evidence="3" id="KW-1185">Reference proteome</keyword>
<proteinExistence type="predicted"/>
<comment type="caution">
    <text evidence="2">The sequence shown here is derived from an EMBL/GenBank/DDBJ whole genome shotgun (WGS) entry which is preliminary data.</text>
</comment>
<reference evidence="2 3" key="1">
    <citation type="submission" date="2020-08" db="EMBL/GenBank/DDBJ databases">
        <title>Sphingobacterium sp. DN00404 isolated from aquaculture water.</title>
        <authorList>
            <person name="Zhang M."/>
        </authorList>
    </citation>
    <scope>NUCLEOTIDE SEQUENCE [LARGE SCALE GENOMIC DNA]</scope>
    <source>
        <strain evidence="2 3">DN00404</strain>
    </source>
</reference>
<protein>
    <submittedName>
        <fullName evidence="2">Uncharacterized protein</fullName>
    </submittedName>
</protein>
<evidence type="ECO:0000313" key="2">
    <source>
        <dbReference type="EMBL" id="MBD1432376.1"/>
    </source>
</evidence>
<keyword evidence="1" id="KW-1133">Transmembrane helix</keyword>
<dbReference type="EMBL" id="JACOIK010000004">
    <property type="protein sequence ID" value="MBD1432376.1"/>
    <property type="molecule type" value="Genomic_DNA"/>
</dbReference>
<evidence type="ECO:0000256" key="1">
    <source>
        <dbReference type="SAM" id="Phobius"/>
    </source>
</evidence>